<comment type="caution">
    <text evidence="1">The sequence shown here is derived from an EMBL/GenBank/DDBJ whole genome shotgun (WGS) entry which is preliminary data.</text>
</comment>
<dbReference type="Proteomes" id="UP000004310">
    <property type="component" value="Unassembled WGS sequence"/>
</dbReference>
<reference evidence="1 2" key="1">
    <citation type="journal article" date="2010" name="J. Bacteriol.">
        <title>Genome sequence of Fulvimarina pelagi HTCC2506T, a Mn(II)-oxidizing alphaproteobacterium possessing an aerobic anoxygenic photosynthetic gene cluster and Xanthorhodopsin.</title>
        <authorList>
            <person name="Kang I."/>
            <person name="Oh H.M."/>
            <person name="Lim S.I."/>
            <person name="Ferriera S."/>
            <person name="Giovannoni S.J."/>
            <person name="Cho J.C."/>
        </authorList>
    </citation>
    <scope>NUCLEOTIDE SEQUENCE [LARGE SCALE GENOMIC DNA]</scope>
    <source>
        <strain evidence="1 2">HTCC2506</strain>
    </source>
</reference>
<dbReference type="GO" id="GO:0009360">
    <property type="term" value="C:DNA polymerase III complex"/>
    <property type="evidence" value="ECO:0007669"/>
    <property type="project" value="TreeGrafter"/>
</dbReference>
<keyword evidence="2" id="KW-1185">Reference proteome</keyword>
<keyword evidence="1" id="KW-0548">Nucleotidyltransferase</keyword>
<proteinExistence type="predicted"/>
<dbReference type="EMBL" id="AATP01000001">
    <property type="protein sequence ID" value="EAU42525.1"/>
    <property type="molecule type" value="Genomic_DNA"/>
</dbReference>
<name>Q0G739_9HYPH</name>
<dbReference type="Pfam" id="PF13177">
    <property type="entry name" value="DNA_pol3_delta2"/>
    <property type="match status" value="1"/>
</dbReference>
<dbReference type="InterPro" id="IPR050238">
    <property type="entry name" value="DNA_Rep/Repair_Clamp_Loader"/>
</dbReference>
<dbReference type="GO" id="GO:0003887">
    <property type="term" value="F:DNA-directed DNA polymerase activity"/>
    <property type="evidence" value="ECO:0007669"/>
    <property type="project" value="UniProtKB-EC"/>
</dbReference>
<dbReference type="NCBIfam" id="NF005677">
    <property type="entry name" value="PRK07471.1"/>
    <property type="match status" value="1"/>
</dbReference>
<dbReference type="EC" id="2.7.7.7" evidence="1"/>
<keyword evidence="1" id="KW-0808">Transferase</keyword>
<accession>Q0G739</accession>
<dbReference type="AlphaFoldDB" id="Q0G739"/>
<dbReference type="HOGENOM" id="CLU_006229_4_4_5"/>
<dbReference type="STRING" id="217511.GCA_001463845_00136"/>
<dbReference type="SUPFAM" id="SSF52540">
    <property type="entry name" value="P-loop containing nucleoside triphosphate hydrolases"/>
    <property type="match status" value="1"/>
</dbReference>
<sequence>MDIATQAEHDDLDGVPPPKAQTCLIGHYDMFEEFRSAFAGGRLHHAWLLQGPRGVGKATTAFAFARLLLGVEPVVSREAVTFPDQGAVTRQIATDAHPGLIHVTRAAQERGTGFRSQITVDEVRRLARFFHATGVQDGYRIAIIDPADDMNRNAANALLKMLEEPPRRAVFFLINHAPGRLLPTIRSRCRFLRFAELGDEALLSAIRTVKPDAASENADVLVHAAEGSVRRALQIAEYGGVEILKVLEPLLAAHRPDWNAMGSMADQLSMRGREASYDLAVEVITSTIAKASEAALRTGAPARAAELSALWQSEKNRIREAAAYNLDRKQVLLTLYDRFHEANSNEHADRA</sequence>
<organism evidence="1 2">
    <name type="scientific">Fulvimarina pelagi HTCC2506</name>
    <dbReference type="NCBI Taxonomy" id="314231"/>
    <lineage>
        <taxon>Bacteria</taxon>
        <taxon>Pseudomonadati</taxon>
        <taxon>Pseudomonadota</taxon>
        <taxon>Alphaproteobacteria</taxon>
        <taxon>Hyphomicrobiales</taxon>
        <taxon>Aurantimonadaceae</taxon>
        <taxon>Fulvimarina</taxon>
    </lineage>
</organism>
<dbReference type="RefSeq" id="WP_007066499.1">
    <property type="nucleotide sequence ID" value="NZ_DS022272.1"/>
</dbReference>
<dbReference type="PANTHER" id="PTHR11669:SF8">
    <property type="entry name" value="DNA POLYMERASE III SUBUNIT DELTA"/>
    <property type="match status" value="1"/>
</dbReference>
<dbReference type="Gene3D" id="3.40.50.300">
    <property type="entry name" value="P-loop containing nucleotide triphosphate hydrolases"/>
    <property type="match status" value="1"/>
</dbReference>
<dbReference type="GO" id="GO:0006261">
    <property type="term" value="P:DNA-templated DNA replication"/>
    <property type="evidence" value="ECO:0007669"/>
    <property type="project" value="TreeGrafter"/>
</dbReference>
<evidence type="ECO:0000313" key="1">
    <source>
        <dbReference type="EMBL" id="EAU42525.1"/>
    </source>
</evidence>
<dbReference type="InterPro" id="IPR027417">
    <property type="entry name" value="P-loop_NTPase"/>
</dbReference>
<dbReference type="NCBIfam" id="NF006586">
    <property type="entry name" value="PRK09112.1"/>
    <property type="match status" value="1"/>
</dbReference>
<dbReference type="PANTHER" id="PTHR11669">
    <property type="entry name" value="REPLICATION FACTOR C / DNA POLYMERASE III GAMMA-TAU SUBUNIT"/>
    <property type="match status" value="1"/>
</dbReference>
<protein>
    <submittedName>
        <fullName evidence="1">DNA polymerase III subunit delta</fullName>
        <ecNumber evidence="1">2.7.7.7</ecNumber>
    </submittedName>
</protein>
<dbReference type="eggNOG" id="COG0470">
    <property type="taxonomic scope" value="Bacteria"/>
</dbReference>
<gene>
    <name evidence="1" type="ORF">FP2506_06786</name>
</gene>
<evidence type="ECO:0000313" key="2">
    <source>
        <dbReference type="Proteomes" id="UP000004310"/>
    </source>
</evidence>